<dbReference type="EMBL" id="NSLJ01000017">
    <property type="protein sequence ID" value="PDP43598.1"/>
    <property type="molecule type" value="Genomic_DNA"/>
</dbReference>
<comment type="caution">
    <text evidence="1">The sequence shown here is derived from an EMBL/GenBank/DDBJ whole genome shotgun (WGS) entry which is preliminary data.</text>
</comment>
<dbReference type="NCBIfam" id="NF038153">
    <property type="entry name" value="lant_leader_L1a"/>
    <property type="match status" value="1"/>
</dbReference>
<accession>A0A2A6E6P4</accession>
<dbReference type="Proteomes" id="UP000219259">
    <property type="component" value="Unassembled WGS sequence"/>
</dbReference>
<name>A0A2A6E6P4_TANFO</name>
<evidence type="ECO:0000313" key="2">
    <source>
        <dbReference type="Proteomes" id="UP000219259"/>
    </source>
</evidence>
<protein>
    <submittedName>
        <fullName evidence="1">RSAM-modified peptide</fullName>
    </submittedName>
</protein>
<dbReference type="AlphaFoldDB" id="A0A2A6E6P4"/>
<dbReference type="InterPro" id="IPR026408">
    <property type="entry name" value="GG_sam_targ_CFB"/>
</dbReference>
<dbReference type="InterPro" id="IPR058238">
    <property type="entry name" value="Lant_leader_dom"/>
</dbReference>
<organism evidence="1 2">
    <name type="scientific">Tannerella forsythia</name>
    <name type="common">Bacteroides forsythus</name>
    <dbReference type="NCBI Taxonomy" id="28112"/>
    <lineage>
        <taxon>Bacteria</taxon>
        <taxon>Pseudomonadati</taxon>
        <taxon>Bacteroidota</taxon>
        <taxon>Bacteroidia</taxon>
        <taxon>Bacteroidales</taxon>
        <taxon>Tannerellaceae</taxon>
        <taxon>Tannerella</taxon>
    </lineage>
</organism>
<proteinExistence type="predicted"/>
<gene>
    <name evidence="1" type="ORF">CLI86_07890</name>
</gene>
<evidence type="ECO:0000313" key="1">
    <source>
        <dbReference type="EMBL" id="PDP43598.1"/>
    </source>
</evidence>
<dbReference type="NCBIfam" id="TIGR04149">
    <property type="entry name" value="GG_sam_targ_CFB"/>
    <property type="match status" value="1"/>
</dbReference>
<sequence length="91" mass="10154">MIIFAPDILKFYRMKKLKKLSLKKETIVKLENSSMSILKGGCTNSVSCGNPGTDNFNCITKGDCDLHTIGHDDGSKCISKTDWGWCWCYGL</sequence>
<reference evidence="1 2" key="1">
    <citation type="submission" date="2017-09" db="EMBL/GenBank/DDBJ databases">
        <title>Phase variable restriction modification systems are present in the genome sequences of periodontal pathogens Prevotella intermedia, Tannerella forsythia and Porphyromonas gingivalis.</title>
        <authorList>
            <person name="Haigh R.D."/>
            <person name="Crawford L."/>
            <person name="Ralph J."/>
            <person name="Wanford J."/>
            <person name="Vartoukian S.R."/>
            <person name="Hijazib K."/>
            <person name="Wade W."/>
            <person name="Oggioni M.R."/>
        </authorList>
    </citation>
    <scope>NUCLEOTIDE SEQUENCE [LARGE SCALE GENOMIC DNA]</scope>
    <source>
        <strain evidence="1 2">WW11663</strain>
    </source>
</reference>